<dbReference type="AlphaFoldDB" id="A0A8H3M020"/>
<dbReference type="OrthoDB" id="2355651at2759"/>
<gene>
    <name evidence="1" type="ORF">RCL2_002470200</name>
</gene>
<reference evidence="1" key="1">
    <citation type="submission" date="2019-10" db="EMBL/GenBank/DDBJ databases">
        <title>Conservation and host-specific expression of non-tandemly repeated heterogenous ribosome RNA gene in arbuscular mycorrhizal fungi.</title>
        <authorList>
            <person name="Maeda T."/>
            <person name="Kobayashi Y."/>
            <person name="Nakagawa T."/>
            <person name="Ezawa T."/>
            <person name="Yamaguchi K."/>
            <person name="Bino T."/>
            <person name="Nishimoto Y."/>
            <person name="Shigenobu S."/>
            <person name="Kawaguchi M."/>
        </authorList>
    </citation>
    <scope>NUCLEOTIDE SEQUENCE</scope>
    <source>
        <strain evidence="1">HR1</strain>
    </source>
</reference>
<sequence>MGVMISRESSFFFSSGNNNRALNNIDIPYYNNQQSTFNTVSYPQFYHDQYQHNSPQSNILPLLNSFGIDINSPQTTIIIMPTTNSNIQNQLQQVLNYLNHSSSAKIQ</sequence>
<dbReference type="EMBL" id="BLAL01000262">
    <property type="protein sequence ID" value="GES98142.1"/>
    <property type="molecule type" value="Genomic_DNA"/>
</dbReference>
<dbReference type="Proteomes" id="UP000615446">
    <property type="component" value="Unassembled WGS sequence"/>
</dbReference>
<proteinExistence type="predicted"/>
<accession>A0A8H3M020</accession>
<evidence type="ECO:0000313" key="1">
    <source>
        <dbReference type="EMBL" id="GES98142.1"/>
    </source>
</evidence>
<comment type="caution">
    <text evidence="1">The sequence shown here is derived from an EMBL/GenBank/DDBJ whole genome shotgun (WGS) entry which is preliminary data.</text>
</comment>
<name>A0A8H3M020_9GLOM</name>
<evidence type="ECO:0000313" key="2">
    <source>
        <dbReference type="Proteomes" id="UP000615446"/>
    </source>
</evidence>
<organism evidence="1 2">
    <name type="scientific">Rhizophagus clarus</name>
    <dbReference type="NCBI Taxonomy" id="94130"/>
    <lineage>
        <taxon>Eukaryota</taxon>
        <taxon>Fungi</taxon>
        <taxon>Fungi incertae sedis</taxon>
        <taxon>Mucoromycota</taxon>
        <taxon>Glomeromycotina</taxon>
        <taxon>Glomeromycetes</taxon>
        <taxon>Glomerales</taxon>
        <taxon>Glomeraceae</taxon>
        <taxon>Rhizophagus</taxon>
    </lineage>
</organism>
<protein>
    <submittedName>
        <fullName evidence="1">Uncharacterized protein</fullName>
    </submittedName>
</protein>